<reference evidence="2" key="1">
    <citation type="journal article" date="2022" name="Mol. Ecol. Resour.">
        <title>The genomes of chicory, endive, great burdock and yacon provide insights into Asteraceae palaeo-polyploidization history and plant inulin production.</title>
        <authorList>
            <person name="Fan W."/>
            <person name="Wang S."/>
            <person name="Wang H."/>
            <person name="Wang A."/>
            <person name="Jiang F."/>
            <person name="Liu H."/>
            <person name="Zhao H."/>
            <person name="Xu D."/>
            <person name="Zhang Y."/>
        </authorList>
    </citation>
    <scope>NUCLEOTIDE SEQUENCE [LARGE SCALE GENOMIC DNA]</scope>
    <source>
        <strain evidence="2">cv. Niubang</strain>
    </source>
</reference>
<dbReference type="EMBL" id="CM042047">
    <property type="protein sequence ID" value="KAI3772068.1"/>
    <property type="molecule type" value="Genomic_DNA"/>
</dbReference>
<organism evidence="1 2">
    <name type="scientific">Arctium lappa</name>
    <name type="common">Greater burdock</name>
    <name type="synonym">Lappa major</name>
    <dbReference type="NCBI Taxonomy" id="4217"/>
    <lineage>
        <taxon>Eukaryota</taxon>
        <taxon>Viridiplantae</taxon>
        <taxon>Streptophyta</taxon>
        <taxon>Embryophyta</taxon>
        <taxon>Tracheophyta</taxon>
        <taxon>Spermatophyta</taxon>
        <taxon>Magnoliopsida</taxon>
        <taxon>eudicotyledons</taxon>
        <taxon>Gunneridae</taxon>
        <taxon>Pentapetalae</taxon>
        <taxon>asterids</taxon>
        <taxon>campanulids</taxon>
        <taxon>Asterales</taxon>
        <taxon>Asteraceae</taxon>
        <taxon>Carduoideae</taxon>
        <taxon>Cardueae</taxon>
        <taxon>Arctiinae</taxon>
        <taxon>Arctium</taxon>
    </lineage>
</organism>
<keyword evidence="2" id="KW-1185">Reference proteome</keyword>
<protein>
    <submittedName>
        <fullName evidence="1">Uncharacterized protein</fullName>
    </submittedName>
</protein>
<evidence type="ECO:0000313" key="2">
    <source>
        <dbReference type="Proteomes" id="UP001055879"/>
    </source>
</evidence>
<gene>
    <name evidence="1" type="ORF">L6452_03242</name>
</gene>
<comment type="caution">
    <text evidence="1">The sequence shown here is derived from an EMBL/GenBank/DDBJ whole genome shotgun (WGS) entry which is preliminary data.</text>
</comment>
<proteinExistence type="predicted"/>
<dbReference type="Proteomes" id="UP001055879">
    <property type="component" value="Linkage Group LG01"/>
</dbReference>
<sequence>MLQSLSAIPYDLGSFTFRWRGQETRGAGRKYLQLQSGAKSLVTRDMDADPHSLTTEVELTGSAESKAKAEQFIKYYNSQSFGLWQKHHGIDSLKIELRIKFQPKPKPLWRAQV</sequence>
<name>A0ACB9FMP2_ARCLA</name>
<evidence type="ECO:0000313" key="1">
    <source>
        <dbReference type="EMBL" id="KAI3772068.1"/>
    </source>
</evidence>
<accession>A0ACB9FMP2</accession>
<reference evidence="1 2" key="2">
    <citation type="journal article" date="2022" name="Mol. Ecol. Resour.">
        <title>The genomes of chicory, endive, great burdock and yacon provide insights into Asteraceae paleo-polyploidization history and plant inulin production.</title>
        <authorList>
            <person name="Fan W."/>
            <person name="Wang S."/>
            <person name="Wang H."/>
            <person name="Wang A."/>
            <person name="Jiang F."/>
            <person name="Liu H."/>
            <person name="Zhao H."/>
            <person name="Xu D."/>
            <person name="Zhang Y."/>
        </authorList>
    </citation>
    <scope>NUCLEOTIDE SEQUENCE [LARGE SCALE GENOMIC DNA]</scope>
    <source>
        <strain evidence="2">cv. Niubang</strain>
    </source>
</reference>